<dbReference type="InterPro" id="IPR029066">
    <property type="entry name" value="PLP-binding_barrel"/>
</dbReference>
<dbReference type="SUPFAM" id="SSF51419">
    <property type="entry name" value="PLP-binding barrel"/>
    <property type="match status" value="1"/>
</dbReference>
<dbReference type="Gene3D" id="2.40.37.30">
    <property type="match status" value="2"/>
</dbReference>
<comment type="caution">
    <text evidence="3">The sequence shown here is derived from an EMBL/GenBank/DDBJ whole genome shotgun (WGS) entry which is preliminary data.</text>
</comment>
<feature type="domain" description="Alanine racemase N-terminal" evidence="1">
    <location>
        <begin position="33"/>
        <end position="265"/>
    </location>
</feature>
<dbReference type="RefSeq" id="WP_118764576.1">
    <property type="nucleotide sequence ID" value="NZ_CABJCF010000002.1"/>
</dbReference>
<accession>A0A412PED4</accession>
<dbReference type="InterPro" id="IPR001608">
    <property type="entry name" value="Ala_racemase_N"/>
</dbReference>
<evidence type="ECO:0000259" key="1">
    <source>
        <dbReference type="Pfam" id="PF01168"/>
    </source>
</evidence>
<evidence type="ECO:0000259" key="2">
    <source>
        <dbReference type="Pfam" id="PF21279"/>
    </source>
</evidence>
<dbReference type="InterPro" id="IPR048449">
    <property type="entry name" value="YhfX-like_C"/>
</dbReference>
<evidence type="ECO:0000313" key="3">
    <source>
        <dbReference type="EMBL" id="RGT55971.1"/>
    </source>
</evidence>
<protein>
    <submittedName>
        <fullName evidence="3">YhfX family PLP-dependent enzyme</fullName>
    </submittedName>
</protein>
<dbReference type="AlphaFoldDB" id="A0A412PED4"/>
<gene>
    <name evidence="3" type="ORF">DWX20_03960</name>
</gene>
<proteinExistence type="predicted"/>
<dbReference type="Pfam" id="PF01168">
    <property type="entry name" value="Ala_racemase_N"/>
    <property type="match status" value="1"/>
</dbReference>
<organism evidence="3 4">
    <name type="scientific">Solobacterium moorei</name>
    <dbReference type="NCBI Taxonomy" id="102148"/>
    <lineage>
        <taxon>Bacteria</taxon>
        <taxon>Bacillati</taxon>
        <taxon>Bacillota</taxon>
        <taxon>Erysipelotrichia</taxon>
        <taxon>Erysipelotrichales</taxon>
        <taxon>Erysipelotrichaceae</taxon>
        <taxon>Solobacterium</taxon>
    </lineage>
</organism>
<dbReference type="Pfam" id="PF21279">
    <property type="entry name" value="YhfX-like_C"/>
    <property type="match status" value="1"/>
</dbReference>
<dbReference type="Proteomes" id="UP000284731">
    <property type="component" value="Unassembled WGS sequence"/>
</dbReference>
<feature type="domain" description="YhfX-like C-terminal" evidence="2">
    <location>
        <begin position="279"/>
        <end position="374"/>
    </location>
</feature>
<reference evidence="3 4" key="1">
    <citation type="submission" date="2018-08" db="EMBL/GenBank/DDBJ databases">
        <title>A genome reference for cultivated species of the human gut microbiota.</title>
        <authorList>
            <person name="Zou Y."/>
            <person name="Xue W."/>
            <person name="Luo G."/>
        </authorList>
    </citation>
    <scope>NUCLEOTIDE SEQUENCE [LARGE SCALE GENOMIC DNA]</scope>
    <source>
        <strain evidence="3 4">AF18-46</strain>
    </source>
</reference>
<evidence type="ECO:0000313" key="4">
    <source>
        <dbReference type="Proteomes" id="UP000284731"/>
    </source>
</evidence>
<sequence>MFLDKLCKTNPNLIQTAVHMHQQEQIMPDTYVVDVDQFLENAKAILQKANEQNIELYYMLKQIGRNPYLAKELEKIGYKGAVVVDFKEAEVMMKNQLHIAHAGHLVQIPSMMVNRLVAYGCDYVTVYSYEKLVEVNEAAKKIGMIQKVCVRVIGENDRIYSGQTAGFYLNQLEELVQKSKDLTHIELAGVDNFPCFLYDEATKEIKAQENLHTVLKARKILEALGCHIQNVNAPSATCVHTLELMKQYPDITSAEPGHGLSGTTPYHINHDTVEIPSILYLSEVSHVLDNHAYIYGGGYYRRGHIQNALVGASYEELEKDGVILPDMDSIDYHFGLENPHNIGDSAILCFRYQIFVTRSDVCLIKGIQSGTPEIVGVYDSLGGKK</sequence>
<dbReference type="EMBL" id="QRWX01000002">
    <property type="protein sequence ID" value="RGT55971.1"/>
    <property type="molecule type" value="Genomic_DNA"/>
</dbReference>
<name>A0A412PED4_9FIRM</name>